<feature type="domain" description="SCP" evidence="1">
    <location>
        <begin position="71"/>
        <end position="184"/>
    </location>
</feature>
<evidence type="ECO:0000313" key="3">
    <source>
        <dbReference type="Proteomes" id="UP000032452"/>
    </source>
</evidence>
<organism evidence="2 3">
    <name type="scientific">Aliterella atlantica CENA595</name>
    <dbReference type="NCBI Taxonomy" id="1618023"/>
    <lineage>
        <taxon>Bacteria</taxon>
        <taxon>Bacillati</taxon>
        <taxon>Cyanobacteriota</taxon>
        <taxon>Cyanophyceae</taxon>
        <taxon>Chroococcidiopsidales</taxon>
        <taxon>Aliterellaceae</taxon>
        <taxon>Aliterella</taxon>
    </lineage>
</organism>
<name>A0A0D8ZRE1_9CYAN</name>
<dbReference type="Gene3D" id="3.40.33.10">
    <property type="entry name" value="CAP"/>
    <property type="match status" value="1"/>
</dbReference>
<dbReference type="PATRIC" id="fig|1618023.3.peg.2666"/>
<keyword evidence="3" id="KW-1185">Reference proteome</keyword>
<dbReference type="OrthoDB" id="68195at2"/>
<dbReference type="STRING" id="1618023.UH38_21785"/>
<dbReference type="Pfam" id="PF00188">
    <property type="entry name" value="CAP"/>
    <property type="match status" value="1"/>
</dbReference>
<dbReference type="CDD" id="cd05379">
    <property type="entry name" value="CAP_bacterial"/>
    <property type="match status" value="1"/>
</dbReference>
<dbReference type="PANTHER" id="PTHR31157">
    <property type="entry name" value="SCP DOMAIN-CONTAINING PROTEIN"/>
    <property type="match status" value="1"/>
</dbReference>
<proteinExistence type="predicted"/>
<evidence type="ECO:0000259" key="1">
    <source>
        <dbReference type="Pfam" id="PF00188"/>
    </source>
</evidence>
<dbReference type="EMBL" id="JYON01000034">
    <property type="protein sequence ID" value="KJH69756.1"/>
    <property type="molecule type" value="Genomic_DNA"/>
</dbReference>
<evidence type="ECO:0000313" key="2">
    <source>
        <dbReference type="EMBL" id="KJH69756.1"/>
    </source>
</evidence>
<gene>
    <name evidence="2" type="ORF">UH38_21785</name>
</gene>
<comment type="caution">
    <text evidence="2">The sequence shown here is derived from an EMBL/GenBank/DDBJ whole genome shotgun (WGS) entry which is preliminary data.</text>
</comment>
<dbReference type="InterPro" id="IPR014044">
    <property type="entry name" value="CAP_dom"/>
</dbReference>
<protein>
    <recommendedName>
        <fullName evidence="1">SCP domain-containing protein</fullName>
    </recommendedName>
</protein>
<dbReference type="PANTHER" id="PTHR31157:SF1">
    <property type="entry name" value="SCP DOMAIN-CONTAINING PROTEIN"/>
    <property type="match status" value="1"/>
</dbReference>
<accession>A0A0D8ZRE1</accession>
<reference evidence="2 3" key="1">
    <citation type="submission" date="2015-02" db="EMBL/GenBank/DDBJ databases">
        <title>Draft genome of a novel marine cyanobacterium (Chroococcales) isolated from South Atlantic Ocean.</title>
        <authorList>
            <person name="Rigonato J."/>
            <person name="Alvarenga D.O."/>
            <person name="Branco L.H."/>
            <person name="Varani A.M."/>
            <person name="Brandini F.P."/>
            <person name="Fiore M.F."/>
        </authorList>
    </citation>
    <scope>NUCLEOTIDE SEQUENCE [LARGE SCALE GENOMIC DNA]</scope>
    <source>
        <strain evidence="2 3">CENA595</strain>
    </source>
</reference>
<dbReference type="SUPFAM" id="SSF55797">
    <property type="entry name" value="PR-1-like"/>
    <property type="match status" value="1"/>
</dbReference>
<dbReference type="Proteomes" id="UP000032452">
    <property type="component" value="Unassembled WGS sequence"/>
</dbReference>
<sequence length="188" mass="20255">MMRYLINGKVLTALVLATGAIEIVANVQAPTLAAKLAREVPPSAVLRQVPTYIAQSSTTNSIDAVEKAIYSQVNQYRASRGLPPLTANTRMSEQARIHSQNMASGKVAFGHQGFAGRVTAVAIPYSSAAENVAYNQGYSDPATQAVQGWIKSTGHRQNMEGNFNLTGIGVATNAKGQYYFTQMFIRSR</sequence>
<dbReference type="RefSeq" id="WP_045056805.1">
    <property type="nucleotide sequence ID" value="NZ_CAWMDP010000031.1"/>
</dbReference>
<dbReference type="AlphaFoldDB" id="A0A0D8ZRE1"/>
<dbReference type="InterPro" id="IPR035940">
    <property type="entry name" value="CAP_sf"/>
</dbReference>